<sequence length="79" mass="8571">MADAESTGNAEFIKASVDVRNLPTLPSNDQGVVGDNKDPQPGMFDFKAKAKYNAWLSKAGITKEEAQAKYIELVHSLMA</sequence>
<dbReference type="OrthoDB" id="346910at2759"/>
<dbReference type="SUPFAM" id="SSF47027">
    <property type="entry name" value="Acyl-CoA binding protein"/>
    <property type="match status" value="1"/>
</dbReference>
<dbReference type="EMBL" id="MBFR01000214">
    <property type="protein sequence ID" value="PVU91222.1"/>
    <property type="molecule type" value="Genomic_DNA"/>
</dbReference>
<reference evidence="4 5" key="1">
    <citation type="journal article" date="2018" name="MBio">
        <title>Comparative Genomics Reveals the Core Gene Toolbox for the Fungus-Insect Symbiosis.</title>
        <authorList>
            <person name="Wang Y."/>
            <person name="Stata M."/>
            <person name="Wang W."/>
            <person name="Stajich J.E."/>
            <person name="White M.M."/>
            <person name="Moncalvo J.M."/>
        </authorList>
    </citation>
    <scope>NUCLEOTIDE SEQUENCE [LARGE SCALE GENOMIC DNA]</scope>
    <source>
        <strain evidence="4 5">SWE-8-4</strain>
    </source>
</reference>
<protein>
    <recommendedName>
        <fullName evidence="3">ACB domain-containing protein</fullName>
    </recommendedName>
</protein>
<keyword evidence="5" id="KW-1185">Reference proteome</keyword>
<dbReference type="GO" id="GO:0000062">
    <property type="term" value="F:fatty-acyl-CoA binding"/>
    <property type="evidence" value="ECO:0007669"/>
    <property type="project" value="InterPro"/>
</dbReference>
<evidence type="ECO:0000259" key="3">
    <source>
        <dbReference type="PROSITE" id="PS51228"/>
    </source>
</evidence>
<dbReference type="PROSITE" id="PS51228">
    <property type="entry name" value="ACB_2"/>
    <property type="match status" value="1"/>
</dbReference>
<evidence type="ECO:0000313" key="4">
    <source>
        <dbReference type="EMBL" id="PVU91222.1"/>
    </source>
</evidence>
<proteinExistence type="inferred from homology"/>
<keyword evidence="2" id="KW-0446">Lipid-binding</keyword>
<evidence type="ECO:0000313" key="5">
    <source>
        <dbReference type="Proteomes" id="UP000245383"/>
    </source>
</evidence>
<dbReference type="PANTHER" id="PTHR23310">
    <property type="entry name" value="ACYL-COA-BINDING PROTEIN, ACBP"/>
    <property type="match status" value="1"/>
</dbReference>
<dbReference type="InterPro" id="IPR035984">
    <property type="entry name" value="Acyl-CoA-binding_sf"/>
</dbReference>
<dbReference type="InterPro" id="IPR000582">
    <property type="entry name" value="Acyl-CoA-binding_protein"/>
</dbReference>
<comment type="caution">
    <text evidence="4">The sequence shown here is derived from an EMBL/GenBank/DDBJ whole genome shotgun (WGS) entry which is preliminary data.</text>
</comment>
<name>A0A2T9YFV8_9FUNG</name>
<dbReference type="Pfam" id="PF00887">
    <property type="entry name" value="ACBP"/>
    <property type="match status" value="1"/>
</dbReference>
<dbReference type="Proteomes" id="UP000245383">
    <property type="component" value="Unassembled WGS sequence"/>
</dbReference>
<dbReference type="GO" id="GO:0006631">
    <property type="term" value="P:fatty acid metabolic process"/>
    <property type="evidence" value="ECO:0007669"/>
    <property type="project" value="TreeGrafter"/>
</dbReference>
<evidence type="ECO:0000256" key="1">
    <source>
        <dbReference type="ARBA" id="ARBA00005567"/>
    </source>
</evidence>
<dbReference type="AlphaFoldDB" id="A0A2T9YFV8"/>
<dbReference type="InterPro" id="IPR014352">
    <property type="entry name" value="FERM/acyl-CoA-bd_prot_sf"/>
</dbReference>
<dbReference type="PANTHER" id="PTHR23310:SF62">
    <property type="entry name" value="ACYL-COA BINDING PROTEIN 1, ISOFORM A"/>
    <property type="match status" value="1"/>
</dbReference>
<organism evidence="4 5">
    <name type="scientific">Smittium simulii</name>
    <dbReference type="NCBI Taxonomy" id="133385"/>
    <lineage>
        <taxon>Eukaryota</taxon>
        <taxon>Fungi</taxon>
        <taxon>Fungi incertae sedis</taxon>
        <taxon>Zoopagomycota</taxon>
        <taxon>Kickxellomycotina</taxon>
        <taxon>Harpellomycetes</taxon>
        <taxon>Harpellales</taxon>
        <taxon>Legeriomycetaceae</taxon>
        <taxon>Smittium</taxon>
    </lineage>
</organism>
<dbReference type="STRING" id="133385.A0A2T9YFV8"/>
<gene>
    <name evidence="4" type="ORF">BB561_004507</name>
</gene>
<evidence type="ECO:0000256" key="2">
    <source>
        <dbReference type="ARBA" id="ARBA00023121"/>
    </source>
</evidence>
<dbReference type="Gene3D" id="1.20.80.10">
    <property type="match status" value="1"/>
</dbReference>
<feature type="domain" description="ACB" evidence="3">
    <location>
        <begin position="8"/>
        <end position="79"/>
    </location>
</feature>
<comment type="similarity">
    <text evidence="1">Belongs to the ACBP family.</text>
</comment>
<accession>A0A2T9YFV8</accession>